<gene>
    <name evidence="1" type="ORF">NEILACOT_04714</name>
</gene>
<evidence type="ECO:0000313" key="1">
    <source>
        <dbReference type="EMBL" id="EEZ75264.1"/>
    </source>
</evidence>
<proteinExistence type="predicted"/>
<name>D0WAZ1_NEILA</name>
<organism evidence="1 2">
    <name type="scientific">Neisseria lactamica ATCC 23970</name>
    <dbReference type="NCBI Taxonomy" id="546265"/>
    <lineage>
        <taxon>Bacteria</taxon>
        <taxon>Pseudomonadati</taxon>
        <taxon>Pseudomonadota</taxon>
        <taxon>Betaproteobacteria</taxon>
        <taxon>Neisseriales</taxon>
        <taxon>Neisseriaceae</taxon>
        <taxon>Neisseria</taxon>
    </lineage>
</organism>
<accession>D0WAZ1</accession>
<protein>
    <submittedName>
        <fullName evidence="1">Uncharacterized protein</fullName>
    </submittedName>
</protein>
<evidence type="ECO:0000313" key="2">
    <source>
        <dbReference type="Proteomes" id="UP000003843"/>
    </source>
</evidence>
<dbReference type="EMBL" id="ACEQ02000020">
    <property type="protein sequence ID" value="EEZ75264.1"/>
    <property type="molecule type" value="Genomic_DNA"/>
</dbReference>
<reference evidence="1 2" key="1">
    <citation type="submission" date="2009-10" db="EMBL/GenBank/DDBJ databases">
        <authorList>
            <person name="Weinstock G."/>
            <person name="Sodergren E."/>
            <person name="Clifton S."/>
            <person name="Fulton L."/>
            <person name="Fulton B."/>
            <person name="Courtney L."/>
            <person name="Fronick C."/>
            <person name="Harrison M."/>
            <person name="Strong C."/>
            <person name="Farmer C."/>
            <person name="Delahaunty K."/>
            <person name="Markovic C."/>
            <person name="Hall O."/>
            <person name="Minx P."/>
            <person name="Tomlinson C."/>
            <person name="Mitreva M."/>
            <person name="Nelson J."/>
            <person name="Hou S."/>
            <person name="Wollam A."/>
            <person name="Pepin K.H."/>
            <person name="Johnson M."/>
            <person name="Bhonagiri V."/>
            <person name="Nash W.E."/>
            <person name="Warren W."/>
            <person name="Chinwalla A."/>
            <person name="Mardis E.R."/>
            <person name="Wilson R.K."/>
        </authorList>
    </citation>
    <scope>NUCLEOTIDE SEQUENCE [LARGE SCALE GENOMIC DNA]</scope>
    <source>
        <strain evidence="1 2">ATCC 23970</strain>
    </source>
</reference>
<comment type="caution">
    <text evidence="1">The sequence shown here is derived from an EMBL/GenBank/DDBJ whole genome shotgun (WGS) entry which is preliminary data.</text>
</comment>
<dbReference type="Proteomes" id="UP000003843">
    <property type="component" value="Unassembled WGS sequence"/>
</dbReference>
<dbReference type="AlphaFoldDB" id="D0WAZ1"/>
<sequence>MNHIVNAYWDNSVAQNISRLLFSGRLFICLCVSTHKTAHKAPPFVPHRIGSGCFRPAIRFFRSGCRGFNRKEENIDFDDRIKKTLPPVRQKKWLRKVMRLLMERNI</sequence>